<accession>A0ABR1IRL0</accession>
<comment type="caution">
    <text evidence="2">The sequence shown here is derived from an EMBL/GenBank/DDBJ whole genome shotgun (WGS) entry which is preliminary data.</text>
</comment>
<feature type="compositionally biased region" description="Low complexity" evidence="1">
    <location>
        <begin position="448"/>
        <end position="468"/>
    </location>
</feature>
<dbReference type="Gene3D" id="3.40.630.30">
    <property type="match status" value="1"/>
</dbReference>
<gene>
    <name evidence="2" type="ORF">VKT23_017566</name>
</gene>
<feature type="compositionally biased region" description="Low complexity" evidence="1">
    <location>
        <begin position="391"/>
        <end position="406"/>
    </location>
</feature>
<evidence type="ECO:0000313" key="2">
    <source>
        <dbReference type="EMBL" id="KAK7439340.1"/>
    </source>
</evidence>
<dbReference type="Proteomes" id="UP001498398">
    <property type="component" value="Unassembled WGS sequence"/>
</dbReference>
<dbReference type="EMBL" id="JBANRG010000073">
    <property type="protein sequence ID" value="KAK7439340.1"/>
    <property type="molecule type" value="Genomic_DNA"/>
</dbReference>
<keyword evidence="3" id="KW-1185">Reference proteome</keyword>
<name>A0ABR1IRL0_9AGAR</name>
<feature type="compositionally biased region" description="Basic and acidic residues" evidence="1">
    <location>
        <begin position="119"/>
        <end position="130"/>
    </location>
</feature>
<feature type="region of interest" description="Disordered" evidence="1">
    <location>
        <begin position="387"/>
        <end position="487"/>
    </location>
</feature>
<dbReference type="SUPFAM" id="SSF55729">
    <property type="entry name" value="Acyl-CoA N-acyltransferases (Nat)"/>
    <property type="match status" value="1"/>
</dbReference>
<proteinExistence type="predicted"/>
<feature type="region of interest" description="Disordered" evidence="1">
    <location>
        <begin position="342"/>
        <end position="369"/>
    </location>
</feature>
<dbReference type="InterPro" id="IPR016181">
    <property type="entry name" value="Acyl_CoA_acyltransferase"/>
</dbReference>
<reference evidence="2 3" key="1">
    <citation type="submission" date="2024-01" db="EMBL/GenBank/DDBJ databases">
        <title>A draft genome for the cacao thread blight pathogen Marasmiellus scandens.</title>
        <authorList>
            <person name="Baruah I.K."/>
            <person name="Leung J."/>
            <person name="Bukari Y."/>
            <person name="Amoako-Attah I."/>
            <person name="Meinhardt L.W."/>
            <person name="Bailey B.A."/>
            <person name="Cohen S.P."/>
        </authorList>
    </citation>
    <scope>NUCLEOTIDE SEQUENCE [LARGE SCALE GENOMIC DNA]</scope>
    <source>
        <strain evidence="2 3">GH-19</strain>
    </source>
</reference>
<organism evidence="2 3">
    <name type="scientific">Marasmiellus scandens</name>
    <dbReference type="NCBI Taxonomy" id="2682957"/>
    <lineage>
        <taxon>Eukaryota</taxon>
        <taxon>Fungi</taxon>
        <taxon>Dikarya</taxon>
        <taxon>Basidiomycota</taxon>
        <taxon>Agaricomycotina</taxon>
        <taxon>Agaricomycetes</taxon>
        <taxon>Agaricomycetidae</taxon>
        <taxon>Agaricales</taxon>
        <taxon>Marasmiineae</taxon>
        <taxon>Omphalotaceae</taxon>
        <taxon>Marasmiellus</taxon>
    </lineage>
</organism>
<evidence type="ECO:0008006" key="4">
    <source>
        <dbReference type="Google" id="ProtNLM"/>
    </source>
</evidence>
<sequence>MPSYPIHRTKVGQRIQVEPIYDHQLDAIAGDTYISSPHHRLLQNLYEELQLNTVEAGHPEQDLLTFALRTDYFGLISSIDREPKSDTTLLNSTAVNESHYVGANSYPQERLSDDEDDNELRLPTHNDHPGGMDAAWDDFVWNHSNTRPTLDQPARRSRPQPSTSDVLRGVQQQLVQYETDQDSGPRQTPIGFVYLIGTQQAPFPPATVGEMTIGIILDSTKRGFGFAKEALELVLEEAFNSFRCHRIQANVLDTYSKERVVNLFTQMRFTHEGTRRRSFYSLIEQEWKDVTSFAILDTEWMMRSYFRSAPKTLWDEMLIRHEREREALLRWEHIHLKRTSSTETLRNMEPMTPMDVTSQSENEASDASVGSVVLVGKSKGKRKVDAVENPFSSGFGSSASSVACSDSEVDITHPGPSRKLQKRAPSISDSESEAESDLFQSPPPEVPRSPSSSAFSSSDSDAGSEWSAQTSSEWDYLEVASSDERWQ</sequence>
<feature type="region of interest" description="Disordered" evidence="1">
    <location>
        <begin position="101"/>
        <end position="167"/>
    </location>
</feature>
<evidence type="ECO:0000256" key="1">
    <source>
        <dbReference type="SAM" id="MobiDB-lite"/>
    </source>
</evidence>
<protein>
    <recommendedName>
        <fullName evidence="4">N-acetyltransferase domain-containing protein</fullName>
    </recommendedName>
</protein>
<evidence type="ECO:0000313" key="3">
    <source>
        <dbReference type="Proteomes" id="UP001498398"/>
    </source>
</evidence>